<accession>A0A507BRE8</accession>
<protein>
    <recommendedName>
        <fullName evidence="1">glutathione-specific gamma-glutamylcyclotransferase</fullName>
        <ecNumber evidence="1">4.3.2.7</ecNumber>
    </recommendedName>
</protein>
<evidence type="ECO:0000256" key="1">
    <source>
        <dbReference type="ARBA" id="ARBA00012344"/>
    </source>
</evidence>
<dbReference type="GO" id="GO:0061928">
    <property type="term" value="F:glutathione specific gamma-glutamylcyclotransferase activity"/>
    <property type="evidence" value="ECO:0007669"/>
    <property type="project" value="UniProtKB-EC"/>
</dbReference>
<dbReference type="Proteomes" id="UP000320475">
    <property type="component" value="Unassembled WGS sequence"/>
</dbReference>
<evidence type="ECO:0000313" key="6">
    <source>
        <dbReference type="Proteomes" id="UP000320475"/>
    </source>
</evidence>
<organism evidence="3 5">
    <name type="scientific">Synchytrium endobioticum</name>
    <dbReference type="NCBI Taxonomy" id="286115"/>
    <lineage>
        <taxon>Eukaryota</taxon>
        <taxon>Fungi</taxon>
        <taxon>Fungi incertae sedis</taxon>
        <taxon>Chytridiomycota</taxon>
        <taxon>Chytridiomycota incertae sedis</taxon>
        <taxon>Chytridiomycetes</taxon>
        <taxon>Synchytriales</taxon>
        <taxon>Synchytriaceae</taxon>
        <taxon>Synchytrium</taxon>
    </lineage>
</organism>
<dbReference type="STRING" id="286115.A0A507BRE8"/>
<dbReference type="SUPFAM" id="SSF110857">
    <property type="entry name" value="Gamma-glutamyl cyclotransferase-like"/>
    <property type="match status" value="1"/>
</dbReference>
<evidence type="ECO:0000256" key="2">
    <source>
        <dbReference type="ARBA" id="ARBA00023239"/>
    </source>
</evidence>
<dbReference type="PANTHER" id="PTHR12192">
    <property type="entry name" value="CATION TRANSPORT PROTEIN CHAC-RELATED"/>
    <property type="match status" value="1"/>
</dbReference>
<keyword evidence="2" id="KW-0456">Lyase</keyword>
<keyword evidence="5" id="KW-1185">Reference proteome</keyword>
<dbReference type="OrthoDB" id="1933483at2759"/>
<sequence length="253" mass="28573">MYIFGYGSLIWKVDFPFEFKTSGYVKGFKRRFWQGSIDHRGTPEAPGRVVTLIPTNEWQQKYAHLDDTHDDEDVVYGIVFKIADQDVDKVKAHLDFREQNGYSCYTVPVYHPSVHDGESPLFNQVLVYVADSDNESFVGPAPLAEMAQDIAVRSGPSGPNKDYLFGLCDSLRLVGGLDRHLRELELAVEQHVLGIGDARRIVVSEKDAQDMRTLARALEKSIELPSFLGKGLQQSNHHLKLMLLRPLLVMARS</sequence>
<dbReference type="InterPro" id="IPR006840">
    <property type="entry name" value="ChaC"/>
</dbReference>
<proteinExistence type="predicted"/>
<comment type="caution">
    <text evidence="3">The sequence shown here is derived from an EMBL/GenBank/DDBJ whole genome shotgun (WGS) entry which is preliminary data.</text>
</comment>
<dbReference type="GO" id="GO:0005737">
    <property type="term" value="C:cytoplasm"/>
    <property type="evidence" value="ECO:0007669"/>
    <property type="project" value="TreeGrafter"/>
</dbReference>
<dbReference type="VEuPathDB" id="FungiDB:SeMB42_g07971"/>
<reference evidence="5 6" key="1">
    <citation type="journal article" date="2019" name="Sci. Rep.">
        <title>Comparative genomics of chytrid fungi reveal insights into the obligate biotrophic and pathogenic lifestyle of Synchytrium endobioticum.</title>
        <authorList>
            <person name="van de Vossenberg B.T.L.H."/>
            <person name="Warris S."/>
            <person name="Nguyen H.D.T."/>
            <person name="van Gent-Pelzer M.P.E."/>
            <person name="Joly D.L."/>
            <person name="van de Geest H.C."/>
            <person name="Bonants P.J.M."/>
            <person name="Smith D.S."/>
            <person name="Levesque C.A."/>
            <person name="van der Lee T.A.J."/>
        </authorList>
    </citation>
    <scope>NUCLEOTIDE SEQUENCE [LARGE SCALE GENOMIC DNA]</scope>
    <source>
        <strain evidence="4 6">LEV6574</strain>
        <strain evidence="3 5">MB42</strain>
    </source>
</reference>
<dbReference type="AlphaFoldDB" id="A0A507BRE8"/>
<evidence type="ECO:0000313" key="4">
    <source>
        <dbReference type="EMBL" id="TPX45842.1"/>
    </source>
</evidence>
<dbReference type="CDD" id="cd06661">
    <property type="entry name" value="GGCT_like"/>
    <property type="match status" value="1"/>
</dbReference>
<dbReference type="EC" id="4.3.2.7" evidence="1"/>
<dbReference type="Proteomes" id="UP000317494">
    <property type="component" value="Unassembled WGS sequence"/>
</dbReference>
<evidence type="ECO:0000313" key="5">
    <source>
        <dbReference type="Proteomes" id="UP000317494"/>
    </source>
</evidence>
<name>A0A507BRE8_9FUNG</name>
<dbReference type="PANTHER" id="PTHR12192:SF2">
    <property type="entry name" value="GLUTATHIONE-SPECIFIC GAMMA-GLUTAMYLCYCLOTRANSFERASE 2"/>
    <property type="match status" value="1"/>
</dbReference>
<dbReference type="EMBL" id="QEAN01000718">
    <property type="protein sequence ID" value="TPX30118.1"/>
    <property type="molecule type" value="Genomic_DNA"/>
</dbReference>
<evidence type="ECO:0000313" key="3">
    <source>
        <dbReference type="EMBL" id="TPX30118.1"/>
    </source>
</evidence>
<dbReference type="GO" id="GO:0006751">
    <property type="term" value="P:glutathione catabolic process"/>
    <property type="evidence" value="ECO:0007669"/>
    <property type="project" value="InterPro"/>
</dbReference>
<dbReference type="InterPro" id="IPR013024">
    <property type="entry name" value="GGCT-like"/>
</dbReference>
<dbReference type="Gene3D" id="3.10.490.10">
    <property type="entry name" value="Gamma-glutamyl cyclotransferase-like"/>
    <property type="match status" value="1"/>
</dbReference>
<dbReference type="InterPro" id="IPR036568">
    <property type="entry name" value="GGCT-like_sf"/>
</dbReference>
<dbReference type="EMBL" id="QEAM01000126">
    <property type="protein sequence ID" value="TPX45842.1"/>
    <property type="molecule type" value="Genomic_DNA"/>
</dbReference>
<dbReference type="Pfam" id="PF04752">
    <property type="entry name" value="ChaC"/>
    <property type="match status" value="1"/>
</dbReference>
<gene>
    <name evidence="4" type="ORF">SeLEV6574_g03603</name>
    <name evidence="3" type="ORF">SeMB42_g07971</name>
</gene>